<feature type="compositionally biased region" description="Polar residues" evidence="2">
    <location>
        <begin position="1"/>
        <end position="14"/>
    </location>
</feature>
<dbReference type="EMBL" id="JASVEJ010000039">
    <property type="protein sequence ID" value="MDL5057848.1"/>
    <property type="molecule type" value="Genomic_DNA"/>
</dbReference>
<dbReference type="SUPFAM" id="SSF52518">
    <property type="entry name" value="Thiamin diphosphate-binding fold (THDP-binding)"/>
    <property type="match status" value="1"/>
</dbReference>
<dbReference type="Pfam" id="PF02776">
    <property type="entry name" value="TPP_enzyme_N"/>
    <property type="match status" value="1"/>
</dbReference>
<reference evidence="5 6" key="1">
    <citation type="submission" date="2023-06" db="EMBL/GenBank/DDBJ databases">
        <title>Whole genome sequence of Oscillatoria calcuttensis NRMC-F 0142.</title>
        <authorList>
            <person name="Shakena Fathima T."/>
            <person name="Muralitharan G."/>
            <person name="Thajuddin N."/>
        </authorList>
    </citation>
    <scope>NUCLEOTIDE SEQUENCE [LARGE SCALE GENOMIC DNA]</scope>
    <source>
        <strain evidence="5 6">NRMC-F 0142</strain>
    </source>
</reference>
<feature type="region of interest" description="Disordered" evidence="2">
    <location>
        <begin position="326"/>
        <end position="346"/>
    </location>
</feature>
<name>A0ABT7M0R7_9CYAN</name>
<dbReference type="Pfam" id="PF00205">
    <property type="entry name" value="TPP_enzyme_M"/>
    <property type="match status" value="1"/>
</dbReference>
<dbReference type="InterPro" id="IPR029035">
    <property type="entry name" value="DHS-like_NAD/FAD-binding_dom"/>
</dbReference>
<dbReference type="Gene3D" id="3.40.50.1220">
    <property type="entry name" value="TPP-binding domain"/>
    <property type="match status" value="1"/>
</dbReference>
<feature type="region of interest" description="Disordered" evidence="2">
    <location>
        <begin position="1"/>
        <end position="22"/>
    </location>
</feature>
<dbReference type="CDD" id="cd07035">
    <property type="entry name" value="TPP_PYR_POX_like"/>
    <property type="match status" value="1"/>
</dbReference>
<keyword evidence="6" id="KW-1185">Reference proteome</keyword>
<gene>
    <name evidence="5" type="ORF">QQ055_10345</name>
</gene>
<dbReference type="PANTHER" id="PTHR18968:SF13">
    <property type="entry name" value="ACETOLACTATE SYNTHASE CATALYTIC SUBUNIT, MITOCHONDRIAL"/>
    <property type="match status" value="1"/>
</dbReference>
<evidence type="ECO:0000259" key="3">
    <source>
        <dbReference type="Pfam" id="PF00205"/>
    </source>
</evidence>
<dbReference type="SUPFAM" id="SSF52467">
    <property type="entry name" value="DHS-like NAD/FAD-binding domain"/>
    <property type="match status" value="1"/>
</dbReference>
<dbReference type="InterPro" id="IPR029061">
    <property type="entry name" value="THDP-binding"/>
</dbReference>
<feature type="domain" description="Thiamine pyrophosphate enzyme N-terminal TPP-binding" evidence="4">
    <location>
        <begin position="25"/>
        <end position="140"/>
    </location>
</feature>
<comment type="similarity">
    <text evidence="1">Belongs to the TPP enzyme family.</text>
</comment>
<evidence type="ECO:0000256" key="1">
    <source>
        <dbReference type="ARBA" id="ARBA00007812"/>
    </source>
</evidence>
<dbReference type="InterPro" id="IPR012001">
    <property type="entry name" value="Thiamin_PyroP_enz_TPP-bd_dom"/>
</dbReference>
<dbReference type="PANTHER" id="PTHR18968">
    <property type="entry name" value="THIAMINE PYROPHOSPHATE ENZYMES"/>
    <property type="match status" value="1"/>
</dbReference>
<evidence type="ECO:0000256" key="2">
    <source>
        <dbReference type="SAM" id="MobiDB-lite"/>
    </source>
</evidence>
<protein>
    <submittedName>
        <fullName evidence="5">Thiamine pyrophosphate-binding protein</fullName>
    </submittedName>
</protein>
<feature type="domain" description="Thiamine pyrophosphate enzyme central" evidence="3">
    <location>
        <begin position="215"/>
        <end position="324"/>
    </location>
</feature>
<organism evidence="5 6">
    <name type="scientific">Geitlerinema calcuttense NRMC-F 0142</name>
    <dbReference type="NCBI Taxonomy" id="2922238"/>
    <lineage>
        <taxon>Bacteria</taxon>
        <taxon>Bacillati</taxon>
        <taxon>Cyanobacteriota</taxon>
        <taxon>Cyanophyceae</taxon>
        <taxon>Geitlerinematales</taxon>
        <taxon>Geitlerinemataceae</taxon>
        <taxon>Geitlerinema</taxon>
    </lineage>
</organism>
<evidence type="ECO:0000313" key="6">
    <source>
        <dbReference type="Proteomes" id="UP001230986"/>
    </source>
</evidence>
<dbReference type="Gene3D" id="3.40.50.970">
    <property type="match status" value="1"/>
</dbReference>
<proteinExistence type="inferred from homology"/>
<sequence length="346" mass="37284">MATKSSHQKNTPARKNSPGRLQNPMRGCDIVVAALEREDVDVIFAYPGGASMELHQGLTRSKKIRTVLPRHEQGGVFAAIGYARATGKPGVCMATSGPGAMNLLTGIADAFMDSVPLVAITGQVPQHMIGRGAFQETDVFGMTLPIVKHSYLVTDINDIPRIVKEAFHIASTGRPGPVLIDIPKNIQQSYTQPVWPGKIELRGYRLPSQPDELALNEVVGLIENAKKPMIYCGGGVISAEASKELTQFAEKTGIHVATTIMGVGAIPEDHPLSLKWLGMHGTVYANNAVNEADLILAIGVRFDDRVCGKFEEFAKKQSSSISTSTLLKSIKTNSPTSRSMPISRRS</sequence>
<evidence type="ECO:0000259" key="4">
    <source>
        <dbReference type="Pfam" id="PF02776"/>
    </source>
</evidence>
<comment type="caution">
    <text evidence="5">The sequence shown here is derived from an EMBL/GenBank/DDBJ whole genome shotgun (WGS) entry which is preliminary data.</text>
</comment>
<dbReference type="Proteomes" id="UP001230986">
    <property type="component" value="Unassembled WGS sequence"/>
</dbReference>
<accession>A0ABT7M0R7</accession>
<dbReference type="InterPro" id="IPR045229">
    <property type="entry name" value="TPP_enz"/>
</dbReference>
<dbReference type="InterPro" id="IPR012000">
    <property type="entry name" value="Thiamin_PyroP_enz_cen_dom"/>
</dbReference>
<evidence type="ECO:0000313" key="5">
    <source>
        <dbReference type="EMBL" id="MDL5057848.1"/>
    </source>
</evidence>